<gene>
    <name evidence="2" type="ORF">Rcae01_02004</name>
</gene>
<keyword evidence="1" id="KW-0472">Membrane</keyword>
<dbReference type="EMBL" id="BAABRO010000003">
    <property type="protein sequence ID" value="GAA5506551.1"/>
    <property type="molecule type" value="Genomic_DNA"/>
</dbReference>
<name>A0ABP9VMZ2_9BACT</name>
<keyword evidence="1" id="KW-1133">Transmembrane helix</keyword>
<sequence>MKHRLKPFVIVSIAVIAVLVMVAGFLSWRSVAEVDAALNPIHVAEDRCGPNPPSPAGSSSGAVTCQRPGPTCYPVPYGSHATPTCCRQAGTQCRQNAVKWIRRTRKSIVRLKQPAARDFRYVDTPQFLGNLITRLRGRWVCGRMRLRSR</sequence>
<accession>A0ABP9VMZ2</accession>
<protein>
    <submittedName>
        <fullName evidence="2">Uncharacterized protein</fullName>
    </submittedName>
</protein>
<keyword evidence="1" id="KW-0812">Transmembrane</keyword>
<comment type="caution">
    <text evidence="2">The sequence shown here is derived from an EMBL/GenBank/DDBJ whole genome shotgun (WGS) entry which is preliminary data.</text>
</comment>
<feature type="transmembrane region" description="Helical" evidence="1">
    <location>
        <begin position="7"/>
        <end position="28"/>
    </location>
</feature>
<evidence type="ECO:0000313" key="2">
    <source>
        <dbReference type="EMBL" id="GAA5506551.1"/>
    </source>
</evidence>
<proteinExistence type="predicted"/>
<reference evidence="2 3" key="1">
    <citation type="submission" date="2024-02" db="EMBL/GenBank/DDBJ databases">
        <title>Rhodopirellula caenicola NBRC 110016.</title>
        <authorList>
            <person name="Ichikawa N."/>
            <person name="Katano-Makiyama Y."/>
            <person name="Hidaka K."/>
        </authorList>
    </citation>
    <scope>NUCLEOTIDE SEQUENCE [LARGE SCALE GENOMIC DNA]</scope>
    <source>
        <strain evidence="2 3">NBRC 110016</strain>
    </source>
</reference>
<dbReference type="Proteomes" id="UP001416858">
    <property type="component" value="Unassembled WGS sequence"/>
</dbReference>
<evidence type="ECO:0000256" key="1">
    <source>
        <dbReference type="SAM" id="Phobius"/>
    </source>
</evidence>
<evidence type="ECO:0000313" key="3">
    <source>
        <dbReference type="Proteomes" id="UP001416858"/>
    </source>
</evidence>
<organism evidence="2 3">
    <name type="scientific">Novipirellula caenicola</name>
    <dbReference type="NCBI Taxonomy" id="1536901"/>
    <lineage>
        <taxon>Bacteria</taxon>
        <taxon>Pseudomonadati</taxon>
        <taxon>Planctomycetota</taxon>
        <taxon>Planctomycetia</taxon>
        <taxon>Pirellulales</taxon>
        <taxon>Pirellulaceae</taxon>
        <taxon>Novipirellula</taxon>
    </lineage>
</organism>
<keyword evidence="3" id="KW-1185">Reference proteome</keyword>